<dbReference type="Pfam" id="PF19609">
    <property type="entry name" value="DUF6114"/>
    <property type="match status" value="1"/>
</dbReference>
<protein>
    <submittedName>
        <fullName evidence="3">DUF6114 domain-containing protein</fullName>
    </submittedName>
</protein>
<feature type="compositionally biased region" description="Basic and acidic residues" evidence="1">
    <location>
        <begin position="56"/>
        <end position="79"/>
    </location>
</feature>
<dbReference type="InterPro" id="IPR046096">
    <property type="entry name" value="DUF6114"/>
</dbReference>
<sequence length="496" mass="51857">MPAKREDAEGPAEVTRDLGPVLDSPASLGGEEHGRGRDAAPAASGTPAGEAGAARVSREDVAREGAVDKAAPRESASEALEKKNRRFTAWRRQRPFGAGLVMMFAGAVIMTPAYLAFEISNIQVQISTISGVSTLIIGVLLIVCGFLTWFRGEGRILTGVVSLLLGIVALPTSNFGGFGLGTFLALIGGALALSWTDEEKEPRERRRRRRRAAGGGAAAAATAVAVTMIGGVVTQPPEAEANPVPLPRLEDVIPFLPKEEERQPEQPAPSAASESPAPQPGSAAPGLPGVPGLPSLDELRERGEGILNGDFLEEIGKTPLPPIPGIDLAAPEPIGWTVPPSGNRYTVMTDKTSLVGNVKFSYVTIDTAQGPRQGIRIDADHAILDNLSVRFPGDASGVPDVWKRSGPGVITTLNGNFHIIVHALEVTPQVAGLTSPVPLSLSADMPPEELKGALHTLGVGVPDALSGQMVMLNGTMDTYYISSDDLIASPETTFGE</sequence>
<organism evidence="3 4">
    <name type="scientific">Corynebacterium mastitidis</name>
    <dbReference type="NCBI Taxonomy" id="161890"/>
    <lineage>
        <taxon>Bacteria</taxon>
        <taxon>Bacillati</taxon>
        <taxon>Actinomycetota</taxon>
        <taxon>Actinomycetes</taxon>
        <taxon>Mycobacteriales</taxon>
        <taxon>Corynebacteriaceae</taxon>
        <taxon>Corynebacterium</taxon>
    </lineage>
</organism>
<evidence type="ECO:0000313" key="4">
    <source>
        <dbReference type="Proteomes" id="UP001359781"/>
    </source>
</evidence>
<feature type="region of interest" description="Disordered" evidence="1">
    <location>
        <begin position="259"/>
        <end position="297"/>
    </location>
</feature>
<keyword evidence="2" id="KW-0812">Transmembrane</keyword>
<dbReference type="Proteomes" id="UP001359781">
    <property type="component" value="Unassembled WGS sequence"/>
</dbReference>
<reference evidence="3 4" key="1">
    <citation type="submission" date="2024-02" db="EMBL/GenBank/DDBJ databases">
        <title>Whole genome sequencing and characterization of Corynebacterium isolated from the ocular surface of dry eye disease sufferers.</title>
        <authorList>
            <person name="Naqvi M."/>
        </authorList>
    </citation>
    <scope>NUCLEOTIDE SEQUENCE [LARGE SCALE GENOMIC DNA]</scope>
    <source>
        <strain evidence="3 4">PCRF</strain>
    </source>
</reference>
<feature type="region of interest" description="Disordered" evidence="1">
    <location>
        <begin position="197"/>
        <end position="216"/>
    </location>
</feature>
<gene>
    <name evidence="3" type="ORF">V5S96_03650</name>
</gene>
<evidence type="ECO:0000256" key="1">
    <source>
        <dbReference type="SAM" id="MobiDB-lite"/>
    </source>
</evidence>
<feature type="transmembrane region" description="Helical" evidence="2">
    <location>
        <begin position="95"/>
        <end position="117"/>
    </location>
</feature>
<feature type="compositionally biased region" description="Low complexity" evidence="1">
    <location>
        <begin position="268"/>
        <end position="296"/>
    </location>
</feature>
<keyword evidence="2" id="KW-1133">Transmembrane helix</keyword>
<feature type="transmembrane region" description="Helical" evidence="2">
    <location>
        <begin position="178"/>
        <end position="195"/>
    </location>
</feature>
<keyword evidence="4" id="KW-1185">Reference proteome</keyword>
<dbReference type="EMBL" id="JBAHVJ010000003">
    <property type="protein sequence ID" value="MEJ4099457.1"/>
    <property type="molecule type" value="Genomic_DNA"/>
</dbReference>
<accession>A0ABU8NZK7</accession>
<feature type="transmembrane region" description="Helical" evidence="2">
    <location>
        <begin position="216"/>
        <end position="233"/>
    </location>
</feature>
<name>A0ABU8NZK7_9CORY</name>
<keyword evidence="2" id="KW-0472">Membrane</keyword>
<feature type="region of interest" description="Disordered" evidence="1">
    <location>
        <begin position="1"/>
        <end position="79"/>
    </location>
</feature>
<evidence type="ECO:0000313" key="3">
    <source>
        <dbReference type="EMBL" id="MEJ4099457.1"/>
    </source>
</evidence>
<proteinExistence type="predicted"/>
<feature type="transmembrane region" description="Helical" evidence="2">
    <location>
        <begin position="129"/>
        <end position="149"/>
    </location>
</feature>
<evidence type="ECO:0000256" key="2">
    <source>
        <dbReference type="SAM" id="Phobius"/>
    </source>
</evidence>
<comment type="caution">
    <text evidence="3">The sequence shown here is derived from an EMBL/GenBank/DDBJ whole genome shotgun (WGS) entry which is preliminary data.</text>
</comment>
<feature type="transmembrane region" description="Helical" evidence="2">
    <location>
        <begin position="156"/>
        <end position="172"/>
    </location>
</feature>
<dbReference type="RefSeq" id="WP_337889315.1">
    <property type="nucleotide sequence ID" value="NZ_JBAHVI010000001.1"/>
</dbReference>